<dbReference type="InterPro" id="IPR001245">
    <property type="entry name" value="Ser-Thr/Tyr_kinase_cat_dom"/>
</dbReference>
<evidence type="ECO:0000256" key="1">
    <source>
        <dbReference type="SAM" id="MobiDB-lite"/>
    </source>
</evidence>
<proteinExistence type="predicted"/>
<feature type="compositionally biased region" description="Polar residues" evidence="1">
    <location>
        <begin position="323"/>
        <end position="345"/>
    </location>
</feature>
<dbReference type="AlphaFoldDB" id="A0AA39F2K5"/>
<evidence type="ECO:0000259" key="2">
    <source>
        <dbReference type="Pfam" id="PF07714"/>
    </source>
</evidence>
<protein>
    <recommendedName>
        <fullName evidence="2">Serine-threonine/tyrosine-protein kinase catalytic domain-containing protein</fullName>
    </recommendedName>
</protein>
<accession>A0AA39F2K5</accession>
<feature type="region of interest" description="Disordered" evidence="1">
    <location>
        <begin position="316"/>
        <end position="347"/>
    </location>
</feature>
<keyword evidence="4" id="KW-1185">Reference proteome</keyword>
<dbReference type="Proteomes" id="UP001168972">
    <property type="component" value="Unassembled WGS sequence"/>
</dbReference>
<dbReference type="Pfam" id="PF07714">
    <property type="entry name" value="PK_Tyr_Ser-Thr"/>
    <property type="match status" value="1"/>
</dbReference>
<reference evidence="3" key="1">
    <citation type="journal article" date="2023" name="bioRxiv">
        <title>Scaffold-level genome assemblies of two parasitoid biocontrol wasps reveal the parthenogenesis mechanism and an associated novel virus.</title>
        <authorList>
            <person name="Inwood S."/>
            <person name="Skelly J."/>
            <person name="Guhlin J."/>
            <person name="Harrop T."/>
            <person name="Goldson S."/>
            <person name="Dearden P."/>
        </authorList>
    </citation>
    <scope>NUCLEOTIDE SEQUENCE</scope>
    <source>
        <strain evidence="3">Lincoln</strain>
        <tissue evidence="3">Whole body</tissue>
    </source>
</reference>
<name>A0AA39F2K5_MICHY</name>
<organism evidence="3 4">
    <name type="scientific">Microctonus hyperodae</name>
    <name type="common">Parasitoid wasp</name>
    <dbReference type="NCBI Taxonomy" id="165561"/>
    <lineage>
        <taxon>Eukaryota</taxon>
        <taxon>Metazoa</taxon>
        <taxon>Ecdysozoa</taxon>
        <taxon>Arthropoda</taxon>
        <taxon>Hexapoda</taxon>
        <taxon>Insecta</taxon>
        <taxon>Pterygota</taxon>
        <taxon>Neoptera</taxon>
        <taxon>Endopterygota</taxon>
        <taxon>Hymenoptera</taxon>
        <taxon>Apocrita</taxon>
        <taxon>Ichneumonoidea</taxon>
        <taxon>Braconidae</taxon>
        <taxon>Euphorinae</taxon>
        <taxon>Microctonus</taxon>
    </lineage>
</organism>
<dbReference type="InterPro" id="IPR011009">
    <property type="entry name" value="Kinase-like_dom_sf"/>
</dbReference>
<feature type="domain" description="Serine-threonine/tyrosine-protein kinase catalytic" evidence="2">
    <location>
        <begin position="20"/>
        <end position="104"/>
    </location>
</feature>
<dbReference type="SUPFAM" id="SSF56112">
    <property type="entry name" value="Protein kinase-like (PK-like)"/>
    <property type="match status" value="1"/>
</dbReference>
<sequence length="746" mass="85969">MKIYLLQPKGGRNYEKRLRSEIFRWQAPELFIRQKVSTATDVYGLALLIWEMCTMSVPWNGLNFAEVERHYVQWKRGITISLHNFPPLLVNLFEIGMQLDVTKRTLDINKISRLLKQLEMRYEDAEPIYIEQLMNNNGQMKSIFTTPIKISPSHKISANCVDTKTKKQYSEKKNSLANSKGEKKVREEKRQECREHLFENQGNRMKLVNEVLQTKRNDHNNYVSSETKLNKVEVNELKKPQLNLDSKHNANEMNNLINKDTDYPKDSRLSLKKLKETLANQRQNFFYGNSSLDGPNPLMDELSKTNILCHVRSKDYKPHKPASHQTSLEPKQITSPSQNISNSPRSIYKKNHRTPYAYVPTPIRNAVIQPQILNSDSNSFFETSLWQREKSICLSKMSGNNSDDSNSCKQHKTNHKQFSKNTCQANQTFTLDDNSLLDYSKDNSEYYAQMNDSSVNITASTIPRSKSLLALKDALERVTGVARPASPIISSSIDATPHKIPKTLNGANDNSDINKLKYTRVCKSHEKPRNEIRRVERSISHSTFNIIPEQTNKYNNEQKLIQNMNNYGTEIVFPKKTSIAPPIPAPRKLQPTTADTCSNKRHFFIIQEKKIEKKLVNPMKIEIHTPRNDVIYSNANECFPVTIANDQSTKETECLSCSRNSLLRPRSLPAQLELLNTNNYISLEKMPRKMSDSSNDTVEDLYIDDEFGEYDLAPNMILMTEDTVTDDDSYFPDLLERKSNSMYSRI</sequence>
<dbReference type="EMBL" id="JAQQBR010001834">
    <property type="protein sequence ID" value="KAK0161752.1"/>
    <property type="molecule type" value="Genomic_DNA"/>
</dbReference>
<evidence type="ECO:0000313" key="3">
    <source>
        <dbReference type="EMBL" id="KAK0161752.1"/>
    </source>
</evidence>
<gene>
    <name evidence="3" type="ORF">PV327_008168</name>
</gene>
<comment type="caution">
    <text evidence="3">The sequence shown here is derived from an EMBL/GenBank/DDBJ whole genome shotgun (WGS) entry which is preliminary data.</text>
</comment>
<feature type="region of interest" description="Disordered" evidence="1">
    <location>
        <begin position="167"/>
        <end position="187"/>
    </location>
</feature>
<evidence type="ECO:0000313" key="4">
    <source>
        <dbReference type="Proteomes" id="UP001168972"/>
    </source>
</evidence>
<dbReference type="GO" id="GO:0004672">
    <property type="term" value="F:protein kinase activity"/>
    <property type="evidence" value="ECO:0007669"/>
    <property type="project" value="InterPro"/>
</dbReference>
<dbReference type="Gene3D" id="1.10.510.10">
    <property type="entry name" value="Transferase(Phosphotransferase) domain 1"/>
    <property type="match status" value="1"/>
</dbReference>
<reference evidence="3" key="2">
    <citation type="submission" date="2023-03" db="EMBL/GenBank/DDBJ databases">
        <authorList>
            <person name="Inwood S.N."/>
            <person name="Skelly J.G."/>
            <person name="Guhlin J."/>
            <person name="Harrop T.W.R."/>
            <person name="Goldson S.G."/>
            <person name="Dearden P.K."/>
        </authorList>
    </citation>
    <scope>NUCLEOTIDE SEQUENCE</scope>
    <source>
        <strain evidence="3">Lincoln</strain>
        <tissue evidence="3">Whole body</tissue>
    </source>
</reference>